<feature type="binding site" evidence="5">
    <location>
        <position position="401"/>
    </location>
    <ligand>
        <name>ATP</name>
        <dbReference type="ChEBI" id="CHEBI:30616"/>
    </ligand>
</feature>
<sequence>MLPPLSHGWAYEGGSRTGGKGEVDAKDKMQEKGVSPADNSHRMLPPLSHGWAYEGGSRTGGKGEVDAKDEVQEKGVSPADNSHRMLPPLSHGWAYEGGSRTGGKGEVDAKDGNDALVKSMPRDEAHVSAATLFAIPAPLVARETKKQISDCTRRMFNFRYGMARSNSAFIRPFVKPWSGGAQRQLAAVSGHQISMKLRAGIVGLPNVGKSTLFNALTGGATAQAANFPFCTIEPNVGIAEVPDPRLLALANIAKSESVLPAVLEFVDIAGLVKGASQGEGLGNKFLANIRECDAIVQVIRCFENDDIVHVSGSVDPERDMEVINLELALSDLAQVEKRLQRALKDKSVTQAERDGLQKVYDALAEGKPAREILPFLSEDELADVGRLGLLTGMKVIYAANVGDAELAIGNKYVDKVREVAAKEGAGVVLVSAQVEAELVELPLEDRKEFLESLGVQEEACGLRALVKETYSLLGLQTYFTCGPKETRAWTIKKGSTAPQAAGVIHSDFEKGFIRAETMSCEDLVALGSEKAVKDAGKLRSEGKEYVCKEGDVMLFRFNV</sequence>
<evidence type="ECO:0000256" key="6">
    <source>
        <dbReference type="SAM" id="Coils"/>
    </source>
</evidence>
<dbReference type="GO" id="GO:0005737">
    <property type="term" value="C:cytoplasm"/>
    <property type="evidence" value="ECO:0007669"/>
    <property type="project" value="UniProtKB-SubCell"/>
</dbReference>
<accession>A0A4D9CN38</accession>
<dbReference type="AlphaFoldDB" id="A0A4D9CN38"/>
<keyword evidence="6" id="KW-0175">Coiled coil</keyword>
<protein>
    <recommendedName>
        <fullName evidence="5">Obg-like ATPase 1</fullName>
    </recommendedName>
</protein>
<dbReference type="PROSITE" id="PS51710">
    <property type="entry name" value="G_OBG"/>
    <property type="match status" value="1"/>
</dbReference>
<dbReference type="HAMAP" id="MF_00944">
    <property type="entry name" value="YchF_OLA1_ATPase"/>
    <property type="match status" value="1"/>
</dbReference>
<dbReference type="Gene3D" id="1.10.150.300">
    <property type="entry name" value="TGS-like domain"/>
    <property type="match status" value="1"/>
</dbReference>
<dbReference type="OrthoDB" id="424823at2759"/>
<dbReference type="CDD" id="cd01900">
    <property type="entry name" value="YchF"/>
    <property type="match status" value="1"/>
</dbReference>
<dbReference type="PANTHER" id="PTHR23305">
    <property type="entry name" value="OBG GTPASE FAMILY"/>
    <property type="match status" value="1"/>
</dbReference>
<dbReference type="SUPFAM" id="SSF52540">
    <property type="entry name" value="P-loop containing nucleoside triphosphate hydrolases"/>
    <property type="match status" value="1"/>
</dbReference>
<evidence type="ECO:0000256" key="7">
    <source>
        <dbReference type="SAM" id="MobiDB-lite"/>
    </source>
</evidence>
<dbReference type="Proteomes" id="UP000355283">
    <property type="component" value="Unassembled WGS sequence"/>
</dbReference>
<dbReference type="Gene3D" id="3.40.50.300">
    <property type="entry name" value="P-loop containing nucleotide triphosphate hydrolases"/>
    <property type="match status" value="1"/>
</dbReference>
<evidence type="ECO:0000256" key="5">
    <source>
        <dbReference type="HAMAP-Rule" id="MF_03167"/>
    </source>
</evidence>
<evidence type="ECO:0000256" key="2">
    <source>
        <dbReference type="ARBA" id="ARBA00022723"/>
    </source>
</evidence>
<feature type="compositionally biased region" description="Basic and acidic residues" evidence="7">
    <location>
        <begin position="19"/>
        <end position="31"/>
    </location>
</feature>
<dbReference type="GO" id="GO:0043023">
    <property type="term" value="F:ribosomal large subunit binding"/>
    <property type="evidence" value="ECO:0007669"/>
    <property type="project" value="UniProtKB-UniRule"/>
</dbReference>
<dbReference type="PRINTS" id="PR00326">
    <property type="entry name" value="GTP1OBG"/>
</dbReference>
<comment type="function">
    <text evidence="5">Hydrolyzes ATP, and can also hydrolyze GTP with lower efficiency. Has lower affinity for GTP.</text>
</comment>
<keyword evidence="5" id="KW-0963">Cytoplasm</keyword>
<dbReference type="Gene3D" id="3.10.20.30">
    <property type="match status" value="1"/>
</dbReference>
<keyword evidence="5" id="KW-0378">Hydrolase</keyword>
<dbReference type="PROSITE" id="PS51880">
    <property type="entry name" value="TGS"/>
    <property type="match status" value="1"/>
</dbReference>
<evidence type="ECO:0000259" key="8">
    <source>
        <dbReference type="PROSITE" id="PS51710"/>
    </source>
</evidence>
<feature type="coiled-coil region" evidence="6">
    <location>
        <begin position="325"/>
        <end position="352"/>
    </location>
</feature>
<reference evidence="10 11" key="1">
    <citation type="submission" date="2019-01" db="EMBL/GenBank/DDBJ databases">
        <title>Nuclear Genome Assembly of the Microalgal Biofuel strain Nannochloropsis salina CCMP1776.</title>
        <authorList>
            <person name="Hovde B."/>
        </authorList>
    </citation>
    <scope>NUCLEOTIDE SEQUENCE [LARGE SCALE GENOMIC DNA]</scope>
    <source>
        <strain evidence="10 11">CCMP1776</strain>
    </source>
</reference>
<dbReference type="Pfam" id="PF06071">
    <property type="entry name" value="YchF-GTPase_C"/>
    <property type="match status" value="1"/>
</dbReference>
<comment type="similarity">
    <text evidence="5">Belongs to the TRAFAC class OBG-HflX-like GTPase superfamily. OBG GTPase family. YchF/OLA1 subfamily.</text>
</comment>
<evidence type="ECO:0000313" key="11">
    <source>
        <dbReference type="Proteomes" id="UP000355283"/>
    </source>
</evidence>
<dbReference type="Pfam" id="PF01926">
    <property type="entry name" value="MMR_HSR1"/>
    <property type="match status" value="1"/>
</dbReference>
<evidence type="ECO:0000256" key="1">
    <source>
        <dbReference type="ARBA" id="ARBA00001946"/>
    </source>
</evidence>
<dbReference type="CDD" id="cd04867">
    <property type="entry name" value="TGS_YchF_OLA1"/>
    <property type="match status" value="1"/>
</dbReference>
<keyword evidence="2" id="KW-0479">Metal-binding</keyword>
<dbReference type="GO" id="GO:0005525">
    <property type="term" value="F:GTP binding"/>
    <property type="evidence" value="ECO:0007669"/>
    <property type="project" value="InterPro"/>
</dbReference>
<feature type="binding site" evidence="5">
    <location>
        <begin position="206"/>
        <end position="211"/>
    </location>
    <ligand>
        <name>ATP</name>
        <dbReference type="ChEBI" id="CHEBI:30616"/>
    </ligand>
</feature>
<dbReference type="InterPro" id="IPR027417">
    <property type="entry name" value="P-loop_NTPase"/>
</dbReference>
<proteinExistence type="inferred from homology"/>
<feature type="domain" description="OBG-type G" evidence="8">
    <location>
        <begin position="197"/>
        <end position="450"/>
    </location>
</feature>
<dbReference type="InterPro" id="IPR004396">
    <property type="entry name" value="ATPase_YchF/OLA1"/>
</dbReference>
<dbReference type="GO" id="GO:0005524">
    <property type="term" value="F:ATP binding"/>
    <property type="evidence" value="ECO:0007669"/>
    <property type="project" value="UniProtKB-UniRule"/>
</dbReference>
<dbReference type="GO" id="GO:0046872">
    <property type="term" value="F:metal ion binding"/>
    <property type="evidence" value="ECO:0007669"/>
    <property type="project" value="UniProtKB-KW"/>
</dbReference>
<dbReference type="InterPro" id="IPR041706">
    <property type="entry name" value="YchF_N"/>
</dbReference>
<dbReference type="PANTHER" id="PTHR23305:SF18">
    <property type="entry name" value="OBG-TYPE G DOMAIN-CONTAINING PROTEIN"/>
    <property type="match status" value="1"/>
</dbReference>
<dbReference type="EMBL" id="SDOX01000163">
    <property type="protein sequence ID" value="TFJ80552.1"/>
    <property type="molecule type" value="Genomic_DNA"/>
</dbReference>
<name>A0A4D9CN38_9STRA</name>
<dbReference type="InterPro" id="IPR012675">
    <property type="entry name" value="Beta-grasp_dom_sf"/>
</dbReference>
<comment type="cofactor">
    <cofactor evidence="1">
        <name>Mg(2+)</name>
        <dbReference type="ChEBI" id="CHEBI:18420"/>
    </cofactor>
</comment>
<dbReference type="InterPro" id="IPR031167">
    <property type="entry name" value="G_OBG"/>
</dbReference>
<comment type="subunit">
    <text evidence="5">Monomer.</text>
</comment>
<dbReference type="InterPro" id="IPR012676">
    <property type="entry name" value="TGS-like"/>
</dbReference>
<feature type="domain" description="TGS" evidence="9">
    <location>
        <begin position="474"/>
        <end position="557"/>
    </location>
</feature>
<organism evidence="10 11">
    <name type="scientific">Nannochloropsis salina CCMP1776</name>
    <dbReference type="NCBI Taxonomy" id="1027361"/>
    <lineage>
        <taxon>Eukaryota</taxon>
        <taxon>Sar</taxon>
        <taxon>Stramenopiles</taxon>
        <taxon>Ochrophyta</taxon>
        <taxon>Eustigmatophyceae</taxon>
        <taxon>Eustigmatales</taxon>
        <taxon>Monodopsidaceae</taxon>
        <taxon>Microchloropsis</taxon>
        <taxon>Microchloropsis salina</taxon>
    </lineage>
</organism>
<dbReference type="SUPFAM" id="SSF81271">
    <property type="entry name" value="TGS-like"/>
    <property type="match status" value="1"/>
</dbReference>
<comment type="subcellular location">
    <subcellularLocation>
        <location evidence="5">Cytoplasm</location>
    </subcellularLocation>
</comment>
<dbReference type="FunFam" id="1.10.150.300:FF:000001">
    <property type="entry name" value="Ribosome-binding ATPase YchF"/>
    <property type="match status" value="1"/>
</dbReference>
<dbReference type="InterPro" id="IPR023192">
    <property type="entry name" value="TGS-like_dom_sf"/>
</dbReference>
<evidence type="ECO:0000313" key="10">
    <source>
        <dbReference type="EMBL" id="TFJ80552.1"/>
    </source>
</evidence>
<evidence type="ECO:0000256" key="4">
    <source>
        <dbReference type="ARBA" id="ARBA00022840"/>
    </source>
</evidence>
<evidence type="ECO:0000256" key="3">
    <source>
        <dbReference type="ARBA" id="ARBA00022741"/>
    </source>
</evidence>
<dbReference type="GO" id="GO:0016887">
    <property type="term" value="F:ATP hydrolysis activity"/>
    <property type="evidence" value="ECO:0007669"/>
    <property type="project" value="UniProtKB-UniRule"/>
</dbReference>
<evidence type="ECO:0000259" key="9">
    <source>
        <dbReference type="PROSITE" id="PS51880"/>
    </source>
</evidence>
<dbReference type="InterPro" id="IPR006073">
    <property type="entry name" value="GTP-bd"/>
</dbReference>
<dbReference type="FunFam" id="3.10.20.30:FF:000001">
    <property type="entry name" value="Ribosome-binding ATPase YchF"/>
    <property type="match status" value="1"/>
</dbReference>
<keyword evidence="3 5" id="KW-0547">Nucleotide-binding</keyword>
<gene>
    <name evidence="10" type="ORF">NSK_008128</name>
</gene>
<keyword evidence="11" id="KW-1185">Reference proteome</keyword>
<dbReference type="NCBIfam" id="TIGR00092">
    <property type="entry name" value="redox-regulated ATPase YchF"/>
    <property type="match status" value="1"/>
</dbReference>
<comment type="caution">
    <text evidence="10">The sequence shown here is derived from an EMBL/GenBank/DDBJ whole genome shotgun (WGS) entry which is preliminary data.</text>
</comment>
<dbReference type="InterPro" id="IPR013029">
    <property type="entry name" value="YchF_C"/>
</dbReference>
<keyword evidence="4 5" id="KW-0067">ATP-binding</keyword>
<dbReference type="InterPro" id="IPR004095">
    <property type="entry name" value="TGS"/>
</dbReference>
<feature type="region of interest" description="Disordered" evidence="7">
    <location>
        <begin position="1"/>
        <end position="64"/>
    </location>
</feature>